<evidence type="ECO:0000313" key="8">
    <source>
        <dbReference type="EMBL" id="HIU99310.1"/>
    </source>
</evidence>
<dbReference type="InterPro" id="IPR028431">
    <property type="entry name" value="NADP_DH_HndA-like"/>
</dbReference>
<dbReference type="SUPFAM" id="SSF52833">
    <property type="entry name" value="Thioredoxin-like"/>
    <property type="match status" value="1"/>
</dbReference>
<comment type="similarity">
    <text evidence="1">Belongs to the complex I 24 kDa subunit family.</text>
</comment>
<reference evidence="8" key="1">
    <citation type="submission" date="2020-10" db="EMBL/GenBank/DDBJ databases">
        <authorList>
            <person name="Gilroy R."/>
        </authorList>
    </citation>
    <scope>NUCLEOTIDE SEQUENCE</scope>
    <source>
        <strain evidence="8">10406</strain>
    </source>
</reference>
<dbReference type="Gene3D" id="1.10.10.1590">
    <property type="entry name" value="NADH-quinone oxidoreductase subunit E"/>
    <property type="match status" value="1"/>
</dbReference>
<evidence type="ECO:0000256" key="7">
    <source>
        <dbReference type="PIRSR" id="PIRSR000216-1"/>
    </source>
</evidence>
<accession>A0A9D1NB63</accession>
<comment type="cofactor">
    <cofactor evidence="6">
        <name>[2Fe-2S] cluster</name>
        <dbReference type="ChEBI" id="CHEBI:190135"/>
    </cofactor>
</comment>
<evidence type="ECO:0000313" key="9">
    <source>
        <dbReference type="Proteomes" id="UP000886857"/>
    </source>
</evidence>
<dbReference type="GO" id="GO:0046872">
    <property type="term" value="F:metal ion binding"/>
    <property type="evidence" value="ECO:0007669"/>
    <property type="project" value="UniProtKB-KW"/>
</dbReference>
<dbReference type="Proteomes" id="UP000886857">
    <property type="component" value="Unassembled WGS sequence"/>
</dbReference>
<dbReference type="AlphaFoldDB" id="A0A9D1NB63"/>
<comment type="cofactor">
    <cofactor evidence="7">
        <name>[2Fe-2S] cluster</name>
        <dbReference type="ChEBI" id="CHEBI:190135"/>
    </cofactor>
    <text evidence="7">Binds 1 [2Fe-2S] cluster.</text>
</comment>
<organism evidence="8 9">
    <name type="scientific">Candidatus Limadaptatus stercoripullorum</name>
    <dbReference type="NCBI Taxonomy" id="2840846"/>
    <lineage>
        <taxon>Bacteria</taxon>
        <taxon>Bacillati</taxon>
        <taxon>Bacillota</taxon>
        <taxon>Clostridia</taxon>
        <taxon>Eubacteriales</taxon>
        <taxon>Candidatus Limadaptatus</taxon>
    </lineage>
</organism>
<dbReference type="Gene3D" id="3.40.30.10">
    <property type="entry name" value="Glutaredoxin"/>
    <property type="match status" value="1"/>
</dbReference>
<dbReference type="Pfam" id="PF01257">
    <property type="entry name" value="2Fe-2S_thioredx"/>
    <property type="match status" value="1"/>
</dbReference>
<feature type="binding site" evidence="7">
    <location>
        <position position="91"/>
    </location>
    <ligand>
        <name>[2Fe-2S] cluster</name>
        <dbReference type="ChEBI" id="CHEBI:190135"/>
    </ligand>
</feature>
<evidence type="ECO:0000256" key="5">
    <source>
        <dbReference type="ARBA" id="ARBA00023014"/>
    </source>
</evidence>
<name>A0A9D1NB63_9FIRM</name>
<keyword evidence="2 7" id="KW-0001">2Fe-2S</keyword>
<comment type="caution">
    <text evidence="8">The sequence shown here is derived from an EMBL/GenBank/DDBJ whole genome shotgun (WGS) entry which is preliminary data.</text>
</comment>
<dbReference type="EMBL" id="DVOE01000086">
    <property type="protein sequence ID" value="HIU99310.1"/>
    <property type="molecule type" value="Genomic_DNA"/>
</dbReference>
<dbReference type="GO" id="GO:0016491">
    <property type="term" value="F:oxidoreductase activity"/>
    <property type="evidence" value="ECO:0007669"/>
    <property type="project" value="InterPro"/>
</dbReference>
<dbReference type="InterPro" id="IPR036249">
    <property type="entry name" value="Thioredoxin-like_sf"/>
</dbReference>
<keyword evidence="3 7" id="KW-0479">Metal-binding</keyword>
<dbReference type="GO" id="GO:0051537">
    <property type="term" value="F:2 iron, 2 sulfur cluster binding"/>
    <property type="evidence" value="ECO:0007669"/>
    <property type="project" value="UniProtKB-KW"/>
</dbReference>
<dbReference type="InterPro" id="IPR042128">
    <property type="entry name" value="NuoE_dom"/>
</dbReference>
<feature type="binding site" evidence="7">
    <location>
        <position position="136"/>
    </location>
    <ligand>
        <name>[2Fe-2S] cluster</name>
        <dbReference type="ChEBI" id="CHEBI:190135"/>
    </ligand>
</feature>
<protein>
    <submittedName>
        <fullName evidence="8">NAD(P)H-dependent oxidoreductase subunit E</fullName>
    </submittedName>
</protein>
<evidence type="ECO:0000256" key="4">
    <source>
        <dbReference type="ARBA" id="ARBA00023004"/>
    </source>
</evidence>
<keyword evidence="5 7" id="KW-0411">Iron-sulfur</keyword>
<dbReference type="InterPro" id="IPR002023">
    <property type="entry name" value="NuoE-like"/>
</dbReference>
<dbReference type="PANTHER" id="PTHR43342">
    <property type="entry name" value="NADH-QUINONE OXIDOREDUCTASE, E SUBUNIT"/>
    <property type="match status" value="1"/>
</dbReference>
<dbReference type="PIRSF" id="PIRSF000216">
    <property type="entry name" value="NADH_DH_24kDa"/>
    <property type="match status" value="1"/>
</dbReference>
<sequence length="166" mass="17717">MSKIKLTTVAFRGNAAQEKTLRDQLREIKKMPGALMPALQAAQEIYGYLPIEVQKIVAEELGVSLEEVFGVATFYSQFALNPKGEHAVAVCMGTACYVKGSGDVFYKIAGELGLTDGATTPDGKFSLNSTRCIGCCGLAPVMTVGDDVYGKLTPADIPGILAKYRD</sequence>
<dbReference type="PANTHER" id="PTHR43342:SF2">
    <property type="entry name" value="POTENTIAL NAD-REDUCING HYDROGENASE SUBUNIT"/>
    <property type="match status" value="1"/>
</dbReference>
<evidence type="ECO:0000256" key="6">
    <source>
        <dbReference type="ARBA" id="ARBA00034078"/>
    </source>
</evidence>
<evidence type="ECO:0000256" key="3">
    <source>
        <dbReference type="ARBA" id="ARBA00022723"/>
    </source>
</evidence>
<dbReference type="CDD" id="cd03064">
    <property type="entry name" value="TRX_Fd_NuoE"/>
    <property type="match status" value="1"/>
</dbReference>
<evidence type="ECO:0000256" key="1">
    <source>
        <dbReference type="ARBA" id="ARBA00010643"/>
    </source>
</evidence>
<evidence type="ECO:0000256" key="2">
    <source>
        <dbReference type="ARBA" id="ARBA00022714"/>
    </source>
</evidence>
<keyword evidence="4 7" id="KW-0408">Iron</keyword>
<gene>
    <name evidence="8" type="ORF">IAC73_05670</name>
</gene>
<proteinExistence type="inferred from homology"/>
<feature type="binding site" evidence="7">
    <location>
        <position position="132"/>
    </location>
    <ligand>
        <name>[2Fe-2S] cluster</name>
        <dbReference type="ChEBI" id="CHEBI:190135"/>
    </ligand>
</feature>
<dbReference type="InterPro" id="IPR041921">
    <property type="entry name" value="NuoE_N"/>
</dbReference>
<reference evidence="8" key="2">
    <citation type="journal article" date="2021" name="PeerJ">
        <title>Extensive microbial diversity within the chicken gut microbiome revealed by metagenomics and culture.</title>
        <authorList>
            <person name="Gilroy R."/>
            <person name="Ravi A."/>
            <person name="Getino M."/>
            <person name="Pursley I."/>
            <person name="Horton D.L."/>
            <person name="Alikhan N.F."/>
            <person name="Baker D."/>
            <person name="Gharbi K."/>
            <person name="Hall N."/>
            <person name="Watson M."/>
            <person name="Adriaenssens E.M."/>
            <person name="Foster-Nyarko E."/>
            <person name="Jarju S."/>
            <person name="Secka A."/>
            <person name="Antonio M."/>
            <person name="Oren A."/>
            <person name="Chaudhuri R.R."/>
            <person name="La Ragione R."/>
            <person name="Hildebrand F."/>
            <person name="Pallen M.J."/>
        </authorList>
    </citation>
    <scope>NUCLEOTIDE SEQUENCE</scope>
    <source>
        <strain evidence="8">10406</strain>
    </source>
</reference>
<feature type="binding site" evidence="7">
    <location>
        <position position="96"/>
    </location>
    <ligand>
        <name>[2Fe-2S] cluster</name>
        <dbReference type="ChEBI" id="CHEBI:190135"/>
    </ligand>
</feature>